<comment type="caution">
    <text evidence="3">The sequence shown here is derived from an EMBL/GenBank/DDBJ whole genome shotgun (WGS) entry which is preliminary data.</text>
</comment>
<evidence type="ECO:0000256" key="1">
    <source>
        <dbReference type="ARBA" id="ARBA00006484"/>
    </source>
</evidence>
<dbReference type="STRING" id="561184.SAMN05216376_104141"/>
<dbReference type="PANTHER" id="PTHR43669">
    <property type="entry name" value="5-KETO-D-GLUCONATE 5-REDUCTASE"/>
    <property type="match status" value="1"/>
</dbReference>
<sequence>MVPTSTHGAIVVTGASRGIGAAIAAALVEEGVNVACLSRSGAMPDLPEGAHEDLRRRFHPIACDIADEAGFAEALRQTSDRFGGIARAGQQRGRA</sequence>
<dbReference type="GO" id="GO:0016491">
    <property type="term" value="F:oxidoreductase activity"/>
    <property type="evidence" value="ECO:0007669"/>
    <property type="project" value="UniProtKB-KW"/>
</dbReference>
<dbReference type="InterPro" id="IPR002347">
    <property type="entry name" value="SDR_fam"/>
</dbReference>
<name>A0A0B3RYG2_9RHOB</name>
<dbReference type="Gene3D" id="3.40.50.720">
    <property type="entry name" value="NAD(P)-binding Rossmann-like Domain"/>
    <property type="match status" value="1"/>
</dbReference>
<keyword evidence="2" id="KW-0560">Oxidoreductase</keyword>
<evidence type="ECO:0000313" key="4">
    <source>
        <dbReference type="Proteomes" id="UP000030960"/>
    </source>
</evidence>
<accession>A0A0B3RYG2</accession>
<gene>
    <name evidence="3" type="ORF">OA50_03685</name>
</gene>
<dbReference type="InterPro" id="IPR036291">
    <property type="entry name" value="NAD(P)-bd_dom_sf"/>
</dbReference>
<proteinExistence type="inferred from homology"/>
<dbReference type="EMBL" id="JSUQ01000015">
    <property type="protein sequence ID" value="KHQ51783.1"/>
    <property type="molecule type" value="Genomic_DNA"/>
</dbReference>
<organism evidence="3 4">
    <name type="scientific">Mameliella alba</name>
    <dbReference type="NCBI Taxonomy" id="561184"/>
    <lineage>
        <taxon>Bacteria</taxon>
        <taxon>Pseudomonadati</taxon>
        <taxon>Pseudomonadota</taxon>
        <taxon>Alphaproteobacteria</taxon>
        <taxon>Rhodobacterales</taxon>
        <taxon>Roseobacteraceae</taxon>
        <taxon>Mameliella</taxon>
    </lineage>
</organism>
<dbReference type="Proteomes" id="UP000030960">
    <property type="component" value="Unassembled WGS sequence"/>
</dbReference>
<dbReference type="RefSeq" id="WP_052244637.1">
    <property type="nucleotide sequence ID" value="NZ_JSUQ01000015.1"/>
</dbReference>
<dbReference type="PANTHER" id="PTHR43669:SF3">
    <property type="entry name" value="ALCOHOL DEHYDROGENASE, PUTATIVE (AFU_ORTHOLOGUE AFUA_3G03445)-RELATED"/>
    <property type="match status" value="1"/>
</dbReference>
<dbReference type="AlphaFoldDB" id="A0A0B3RYG2"/>
<protein>
    <submittedName>
        <fullName evidence="3">Short-chain dehydrogenase/reductase SDR</fullName>
    </submittedName>
</protein>
<comment type="similarity">
    <text evidence="1">Belongs to the short-chain dehydrogenases/reductases (SDR) family.</text>
</comment>
<evidence type="ECO:0000313" key="3">
    <source>
        <dbReference type="EMBL" id="KHQ51783.1"/>
    </source>
</evidence>
<reference evidence="3 4" key="1">
    <citation type="submission" date="2014-10" db="EMBL/GenBank/DDBJ databases">
        <title>Genome sequence of Ponticoccus sp. strain UMTAT08 isolated from clonal culture of toxic dinoflagellate Alexandrium tamiyavanichii.</title>
        <authorList>
            <person name="Gan H.Y."/>
            <person name="Muhd D.-D."/>
            <person name="Mohd Noor M.E."/>
            <person name="Yeong Y.S."/>
            <person name="Usup G."/>
        </authorList>
    </citation>
    <scope>NUCLEOTIDE SEQUENCE [LARGE SCALE GENOMIC DNA]</scope>
    <source>
        <strain evidence="3 4">UMTAT08</strain>
    </source>
</reference>
<keyword evidence="4" id="KW-1185">Reference proteome</keyword>
<dbReference type="Pfam" id="PF00106">
    <property type="entry name" value="adh_short"/>
    <property type="match status" value="1"/>
</dbReference>
<evidence type="ECO:0000256" key="2">
    <source>
        <dbReference type="ARBA" id="ARBA00023002"/>
    </source>
</evidence>
<dbReference type="SUPFAM" id="SSF51735">
    <property type="entry name" value="NAD(P)-binding Rossmann-fold domains"/>
    <property type="match status" value="1"/>
</dbReference>